<dbReference type="Proteomes" id="UP000694399">
    <property type="component" value="Unassembled WGS sequence"/>
</dbReference>
<name>A0A8C8XU21_PANLE</name>
<evidence type="ECO:0000256" key="6">
    <source>
        <dbReference type="SAM" id="SignalP"/>
    </source>
</evidence>
<keyword evidence="6" id="KW-0732">Signal</keyword>
<evidence type="ECO:0000256" key="3">
    <source>
        <dbReference type="ARBA" id="ARBA00022989"/>
    </source>
</evidence>
<dbReference type="GO" id="GO:0045211">
    <property type="term" value="C:postsynaptic membrane"/>
    <property type="evidence" value="ECO:0007669"/>
    <property type="project" value="TreeGrafter"/>
</dbReference>
<keyword evidence="4" id="KW-0472">Membrane</keyword>
<evidence type="ECO:0000256" key="2">
    <source>
        <dbReference type="ARBA" id="ARBA00022692"/>
    </source>
</evidence>
<evidence type="ECO:0000256" key="5">
    <source>
        <dbReference type="SAM" id="MobiDB-lite"/>
    </source>
</evidence>
<evidence type="ECO:0000256" key="1">
    <source>
        <dbReference type="ARBA" id="ARBA00004370"/>
    </source>
</evidence>
<feature type="chain" id="PRO_5034409049" evidence="6">
    <location>
        <begin position="24"/>
        <end position="274"/>
    </location>
</feature>
<dbReference type="InterPro" id="IPR026910">
    <property type="entry name" value="Shisa"/>
</dbReference>
<dbReference type="AlphaFoldDB" id="A0A8C8XU21"/>
<dbReference type="Ensembl" id="ENSPLOT00000027608.1">
    <property type="protein sequence ID" value="ENSPLOP00000025012.1"/>
    <property type="gene ID" value="ENSPLOG00000018346.1"/>
</dbReference>
<reference evidence="7" key="2">
    <citation type="submission" date="2025-09" db="UniProtKB">
        <authorList>
            <consortium name="Ensembl"/>
        </authorList>
    </citation>
    <scope>IDENTIFICATION</scope>
</reference>
<reference evidence="7" key="1">
    <citation type="submission" date="2025-08" db="UniProtKB">
        <authorList>
            <consortium name="Ensembl"/>
        </authorList>
    </citation>
    <scope>IDENTIFICATION</scope>
</reference>
<dbReference type="GO" id="GO:0014069">
    <property type="term" value="C:postsynaptic density"/>
    <property type="evidence" value="ECO:0007669"/>
    <property type="project" value="TreeGrafter"/>
</dbReference>
<keyword evidence="2" id="KW-0812">Transmembrane</keyword>
<evidence type="ECO:0000313" key="7">
    <source>
        <dbReference type="Ensembl" id="ENSPLOP00000025012.1"/>
    </source>
</evidence>
<keyword evidence="3" id="KW-1133">Transmembrane helix</keyword>
<dbReference type="PANTHER" id="PTHR31774:SF1">
    <property type="entry name" value="PROTEIN SHISA-9"/>
    <property type="match status" value="1"/>
</dbReference>
<accession>A0A8C8XU21</accession>
<keyword evidence="8" id="KW-1185">Reference proteome</keyword>
<dbReference type="GO" id="GO:0032591">
    <property type="term" value="C:dendritic spine membrane"/>
    <property type="evidence" value="ECO:0007669"/>
    <property type="project" value="TreeGrafter"/>
</dbReference>
<feature type="region of interest" description="Disordered" evidence="5">
    <location>
        <begin position="118"/>
        <end position="157"/>
    </location>
</feature>
<dbReference type="GeneTree" id="ENSGT00940000161478"/>
<evidence type="ECO:0000256" key="4">
    <source>
        <dbReference type="ARBA" id="ARBA00023136"/>
    </source>
</evidence>
<sequence>VRRVLRLLLGCFLTELCARGCPAQERAGHGQLAQLGCVVVLAGGGGNRSGAAWGGAGEGAGVSDQRPTRAPTPDFCRSYFDVMGQWDQPFTRETSSAAAGLVTSGSAACLRSGTEAQHLHQARHSAVAQHPQAPPPPPPRARTTPCTTPRRTRPPSSSAGWDVIVLVGIFKLGLEKAHGRQRQHVSRWNLGCLPATRTPPHFPLSPLLPVGGQGLCPALRPLQGLARTPRAGAPLLPPDSSTFLQLSLNFHYASPSGSELQQMGEGIWGLMERF</sequence>
<dbReference type="GO" id="GO:0048172">
    <property type="term" value="P:regulation of short-term neuronal synaptic plasticity"/>
    <property type="evidence" value="ECO:0007669"/>
    <property type="project" value="TreeGrafter"/>
</dbReference>
<proteinExistence type="predicted"/>
<comment type="subcellular location">
    <subcellularLocation>
        <location evidence="1">Membrane</location>
    </subcellularLocation>
</comment>
<dbReference type="PANTHER" id="PTHR31774">
    <property type="entry name" value="PROTEIN SHISA-9-RELATED"/>
    <property type="match status" value="1"/>
</dbReference>
<protein>
    <submittedName>
        <fullName evidence="7">Uncharacterized protein</fullName>
    </submittedName>
</protein>
<dbReference type="GO" id="GO:0032281">
    <property type="term" value="C:AMPA glutamate receptor complex"/>
    <property type="evidence" value="ECO:0007669"/>
    <property type="project" value="TreeGrafter"/>
</dbReference>
<feature type="signal peptide" evidence="6">
    <location>
        <begin position="1"/>
        <end position="23"/>
    </location>
</feature>
<organism evidence="7 8">
    <name type="scientific">Panthera leo</name>
    <name type="common">Lion</name>
    <dbReference type="NCBI Taxonomy" id="9689"/>
    <lineage>
        <taxon>Eukaryota</taxon>
        <taxon>Metazoa</taxon>
        <taxon>Chordata</taxon>
        <taxon>Craniata</taxon>
        <taxon>Vertebrata</taxon>
        <taxon>Euteleostomi</taxon>
        <taxon>Mammalia</taxon>
        <taxon>Eutheria</taxon>
        <taxon>Laurasiatheria</taxon>
        <taxon>Carnivora</taxon>
        <taxon>Feliformia</taxon>
        <taxon>Felidae</taxon>
        <taxon>Pantherinae</taxon>
        <taxon>Panthera</taxon>
    </lineage>
</organism>
<evidence type="ECO:0000313" key="8">
    <source>
        <dbReference type="Proteomes" id="UP000694399"/>
    </source>
</evidence>